<evidence type="ECO:0000313" key="3">
    <source>
        <dbReference type="EMBL" id="MEA5141332.1"/>
    </source>
</evidence>
<dbReference type="InterPro" id="IPR026444">
    <property type="entry name" value="Secre_tail"/>
</dbReference>
<evidence type="ECO:0000256" key="1">
    <source>
        <dbReference type="SAM" id="SignalP"/>
    </source>
</evidence>
<evidence type="ECO:0000313" key="4">
    <source>
        <dbReference type="Proteomes" id="UP001302949"/>
    </source>
</evidence>
<sequence>MFRFFQYLLLLSFFTFKLQAQSISISSVTSKADYLCVGQRAFIKYSLTGEFASNNKFTVQVKNSYDGDNTWKNVSTRDSSGTLIFTLPESLIKYTYGNAGYFNTDFRVVASSPQITSNSLQYKSVFALPVVEFTSIKKKVLYPYEAVQIGLKLSGSTPMEVFTSDSSKIYITNFDPNSNQNLFNVNPHESGVYSIIGASNMCGVGTAKGEQNITVIDKRIQVTGLSNLNVCRKSKLDVYYTATGDWDANTKFSIRLLDKTNFGSTSFYDLEATNKNGVLSTVISETIPLGNYEVKIVTAENPVIESSIYQNFISIRNEPKVELTSESTTISYGQTATLNYSISGYGPFSIELSNGQVFNESVDDGYNRGLQLSVSPTTTTLYSIKSFTSSICGVGKGNNSVLVTVQAGIKTDSLKAGKYCLGSTCEVKFSSNQSIKVGSNVMIRLTNDKFNIVEGYIHKDIVGTVIRENVASFTLPMTLLNDFGYVTFFAGVYTAETPNIIFSPNMITVQAAPSASIINTSTIKLETPQELPIDLVLSGGDTYEVVLSDNRKYKIDHTYFSFEMSSSISVYFAKTGSIAVASVSNACGTSNYSSPISKQVNVGKVDYSLELTSESPQPLEVCAGKKVNINLSAMGNFGQDNQFTLILTSDNYYISERTIGTIKAGIAEVLIPSDLAQGIYYLKASSTNPIFYSNKIQIAVRTSPTISITDYASSELLVGQIPNIYAGVSGGGQVDVLYKDGTKVVYELGNYTNSFYLGRPLSQTTVFGVQSVSNACGVGKVSTEDVVVKVQPYKIVSKFYTYDNNPSGAYCSNFKIPINFYTVGKVGSDVTFYVQIAKSGQNNFTTILSDVKQSPALLTIPESEKNFSYKIRIVSSDNLVQSNEIDLNLKYLPELTLKLSDGKSETTIDAGQSVSLTGQLKFTDYQGVRYLIVDDKNNTTTGLLTYSTYLEVVKTVTENTVFTLASISNECGVGKASGTVKVTTRPVVNLSLLNASSNVFCIGGNIQAKLSAIGGFEKNNIFEIFATDDNGLTTKLLTTSKSGNVLIPLSNQLKRGGYKIKIESTNPYQTKEIAYIVLTEPLDVSIVGNPIINQGESAYIFFKNNKGLTNGDRNNYNVQDYVSYELSDGSSGNIYLSTNWPSSLLVSPTSTTTYTLKSIQNTCGTGKMSGNATVTVNPNVSKQVALSYISFYSTSLCRGSVQNIYFVTKGTFSEQNKFKVQISDSTGKNYKDLVTEGNTSPLKVTIPLDLPLGFGYYFRVVASDADAVATSSNVAFTILEAITGRFESESYYFNESKPVTINLTFTGTPPFTFYIGADELSAKMYSTNTNNYGITLNPVANTAYRLFSVSNGTCGTGTILSPSTVKIELVTALEELGKLGISVFPNPTSDVIQIEAKDKELSIQLIDFSGKIVQEQVLRGEQKQVDISKNASGTYFLRVLKETKEATFKIIKL</sequence>
<organism evidence="3 4">
    <name type="scientific">Arcicella rigui</name>
    <dbReference type="NCBI Taxonomy" id="797020"/>
    <lineage>
        <taxon>Bacteria</taxon>
        <taxon>Pseudomonadati</taxon>
        <taxon>Bacteroidota</taxon>
        <taxon>Cytophagia</taxon>
        <taxon>Cytophagales</taxon>
        <taxon>Flectobacillaceae</taxon>
        <taxon>Arcicella</taxon>
    </lineage>
</organism>
<keyword evidence="4" id="KW-1185">Reference proteome</keyword>
<dbReference type="EMBL" id="JAYFUM010000026">
    <property type="protein sequence ID" value="MEA5141332.1"/>
    <property type="molecule type" value="Genomic_DNA"/>
</dbReference>
<protein>
    <submittedName>
        <fullName evidence="3">T9SS type A sorting domain-containing protein</fullName>
    </submittedName>
</protein>
<name>A0ABU5QFD0_9BACT</name>
<evidence type="ECO:0000259" key="2">
    <source>
        <dbReference type="Pfam" id="PF18962"/>
    </source>
</evidence>
<gene>
    <name evidence="3" type="ORF">VB248_19415</name>
</gene>
<dbReference type="Proteomes" id="UP001302949">
    <property type="component" value="Unassembled WGS sequence"/>
</dbReference>
<accession>A0ABU5QFD0</accession>
<dbReference type="RefSeq" id="WP_323298487.1">
    <property type="nucleotide sequence ID" value="NZ_JAYFUM010000026.1"/>
</dbReference>
<keyword evidence="1" id="KW-0732">Signal</keyword>
<feature type="signal peptide" evidence="1">
    <location>
        <begin position="1"/>
        <end position="20"/>
    </location>
</feature>
<dbReference type="NCBIfam" id="TIGR04183">
    <property type="entry name" value="Por_Secre_tail"/>
    <property type="match status" value="1"/>
</dbReference>
<feature type="chain" id="PRO_5045921961" evidence="1">
    <location>
        <begin position="21"/>
        <end position="1453"/>
    </location>
</feature>
<proteinExistence type="predicted"/>
<reference evidence="3 4" key="1">
    <citation type="submission" date="2023-12" db="EMBL/GenBank/DDBJ databases">
        <title>Novel species of the genus Arcicella isolated from rivers.</title>
        <authorList>
            <person name="Lu H."/>
        </authorList>
    </citation>
    <scope>NUCLEOTIDE SEQUENCE [LARGE SCALE GENOMIC DNA]</scope>
    <source>
        <strain evidence="3 4">KCTC 23307</strain>
    </source>
</reference>
<feature type="domain" description="Secretion system C-terminal sorting" evidence="2">
    <location>
        <begin position="1383"/>
        <end position="1451"/>
    </location>
</feature>
<dbReference type="Pfam" id="PF18962">
    <property type="entry name" value="Por_Secre_tail"/>
    <property type="match status" value="1"/>
</dbReference>
<comment type="caution">
    <text evidence="3">The sequence shown here is derived from an EMBL/GenBank/DDBJ whole genome shotgun (WGS) entry which is preliminary data.</text>
</comment>